<dbReference type="PANTHER" id="PTHR41523">
    <property type="entry name" value="TWO-COMPONENT SYSTEM SENSOR PROTEIN"/>
    <property type="match status" value="1"/>
</dbReference>
<dbReference type="EMBL" id="FOKI01000024">
    <property type="protein sequence ID" value="SFB28330.1"/>
    <property type="molecule type" value="Genomic_DNA"/>
</dbReference>
<keyword evidence="5" id="KW-0547">Nucleotide-binding</keyword>
<dbReference type="GO" id="GO:0004673">
    <property type="term" value="F:protein histidine kinase activity"/>
    <property type="evidence" value="ECO:0007669"/>
    <property type="project" value="UniProtKB-EC"/>
</dbReference>
<reference evidence="10 11" key="1">
    <citation type="submission" date="2016-10" db="EMBL/GenBank/DDBJ databases">
        <authorList>
            <person name="de Groot N.N."/>
        </authorList>
    </citation>
    <scope>NUCLEOTIDE SEQUENCE [LARGE SCALE GENOMIC DNA]</scope>
    <source>
        <strain evidence="10 11">DSM 12271</strain>
    </source>
</reference>
<dbReference type="Proteomes" id="UP000198619">
    <property type="component" value="Unassembled WGS sequence"/>
</dbReference>
<dbReference type="GO" id="GO:0000160">
    <property type="term" value="P:phosphorelay signal transduction system"/>
    <property type="evidence" value="ECO:0007669"/>
    <property type="project" value="UniProtKB-KW"/>
</dbReference>
<dbReference type="Pfam" id="PF07568">
    <property type="entry name" value="HisKA_2"/>
    <property type="match status" value="1"/>
</dbReference>
<dbReference type="Pfam" id="PF12282">
    <property type="entry name" value="GAF_PdtaS"/>
    <property type="match status" value="1"/>
</dbReference>
<proteinExistence type="predicted"/>
<dbReference type="InterPro" id="IPR011495">
    <property type="entry name" value="Sig_transdc_His_kin_sub2_dim/P"/>
</dbReference>
<dbReference type="InterPro" id="IPR022066">
    <property type="entry name" value="PdtaS_GAF"/>
</dbReference>
<evidence type="ECO:0000256" key="2">
    <source>
        <dbReference type="ARBA" id="ARBA00012438"/>
    </source>
</evidence>
<dbReference type="AlphaFoldDB" id="A0A1I0ZV68"/>
<evidence type="ECO:0000259" key="9">
    <source>
        <dbReference type="PROSITE" id="PS50109"/>
    </source>
</evidence>
<dbReference type="EC" id="2.7.13.3" evidence="2"/>
<dbReference type="SMART" id="SM00387">
    <property type="entry name" value="HATPase_c"/>
    <property type="match status" value="1"/>
</dbReference>
<dbReference type="GO" id="GO:0005524">
    <property type="term" value="F:ATP binding"/>
    <property type="evidence" value="ECO:0007669"/>
    <property type="project" value="UniProtKB-KW"/>
</dbReference>
<dbReference type="OrthoDB" id="9767435at2"/>
<protein>
    <recommendedName>
        <fullName evidence="2">histidine kinase</fullName>
        <ecNumber evidence="2">2.7.13.3</ecNumber>
    </recommendedName>
</protein>
<dbReference type="Pfam" id="PF02518">
    <property type="entry name" value="HATPase_c"/>
    <property type="match status" value="1"/>
</dbReference>
<dbReference type="InterPro" id="IPR003594">
    <property type="entry name" value="HATPase_dom"/>
</dbReference>
<feature type="domain" description="Histidine kinase" evidence="9">
    <location>
        <begin position="285"/>
        <end position="477"/>
    </location>
</feature>
<keyword evidence="11" id="KW-1185">Reference proteome</keyword>
<keyword evidence="8" id="KW-0902">Two-component regulatory system</keyword>
<dbReference type="InterPro" id="IPR036890">
    <property type="entry name" value="HATPase_C_sf"/>
</dbReference>
<gene>
    <name evidence="10" type="ORF">SAMN04488528_102440</name>
</gene>
<dbReference type="Gene3D" id="3.30.565.10">
    <property type="entry name" value="Histidine kinase-like ATPase, C-terminal domain"/>
    <property type="match status" value="1"/>
</dbReference>
<evidence type="ECO:0000313" key="10">
    <source>
        <dbReference type="EMBL" id="SFB28330.1"/>
    </source>
</evidence>
<dbReference type="Gene3D" id="3.30.450.280">
    <property type="entry name" value="GAF domain"/>
    <property type="match status" value="1"/>
</dbReference>
<dbReference type="PANTHER" id="PTHR41523:SF8">
    <property type="entry name" value="ETHYLENE RESPONSE SENSOR PROTEIN"/>
    <property type="match status" value="1"/>
</dbReference>
<evidence type="ECO:0000313" key="11">
    <source>
        <dbReference type="Proteomes" id="UP000198619"/>
    </source>
</evidence>
<evidence type="ECO:0000256" key="3">
    <source>
        <dbReference type="ARBA" id="ARBA00022553"/>
    </source>
</evidence>
<keyword evidence="4" id="KW-0808">Transferase</keyword>
<evidence type="ECO:0000256" key="1">
    <source>
        <dbReference type="ARBA" id="ARBA00000085"/>
    </source>
</evidence>
<dbReference type="PROSITE" id="PS50109">
    <property type="entry name" value="HIS_KIN"/>
    <property type="match status" value="1"/>
</dbReference>
<comment type="catalytic activity">
    <reaction evidence="1">
        <text>ATP + protein L-histidine = ADP + protein N-phospho-L-histidine.</text>
        <dbReference type="EC" id="2.7.13.3"/>
    </reaction>
</comment>
<dbReference type="SUPFAM" id="SSF55874">
    <property type="entry name" value="ATPase domain of HSP90 chaperone/DNA topoisomerase II/histidine kinase"/>
    <property type="match status" value="1"/>
</dbReference>
<sequence>MKTKYTINELCKKYTSLSNNDISKIIDISKSLDFMADFENSDVFIDVLSKSRNVAIVVAEAKPKKSVYHDSVIGKKALRSNEPGVLKALEKGLPSKDIRALTQEYKFVKQKIHPIKNDNKVIAVLIVEKDISNEIKEDFKIGLNKSIETNTESQKLMNLINSNQIVNNNLDDAILIFDNEGKLKIKNNKASILYKMLDKKNDIEETHYDKVSLDNKKFDNLNKQIRYCNGKKVLKREVKVGDFYFKVKTVLTNEEDLSVVEIIKDITEIKNKEAEIISKSVAIREIHHRVKNNLQTVASLLRIQSRRCKSEEAKVTLEESVNRILAIAATHELLSKEIKDEVNIMDVINAVANNAKRYFNNISHKIDIEVNGEDFYLDTDRITSISLIINELIQNCFDHAFKNLKSGKIEISISGDEENKIISVEDNGEGFDTSKESNSSLGLSIVKSYIKDKLRGDINIISNNTGTKVQFKFPIKI</sequence>
<keyword evidence="3" id="KW-0597">Phosphoprotein</keyword>
<name>A0A1I0ZV68_9CLOT</name>
<keyword evidence="6 10" id="KW-0418">Kinase</keyword>
<dbReference type="Gene3D" id="3.30.450.20">
    <property type="entry name" value="PAS domain"/>
    <property type="match status" value="1"/>
</dbReference>
<dbReference type="InterPro" id="IPR005467">
    <property type="entry name" value="His_kinase_dom"/>
</dbReference>
<organism evidence="10 11">
    <name type="scientific">Clostridium frigidicarnis</name>
    <dbReference type="NCBI Taxonomy" id="84698"/>
    <lineage>
        <taxon>Bacteria</taxon>
        <taxon>Bacillati</taxon>
        <taxon>Bacillota</taxon>
        <taxon>Clostridia</taxon>
        <taxon>Eubacteriales</taxon>
        <taxon>Clostridiaceae</taxon>
        <taxon>Clostridium</taxon>
    </lineage>
</organism>
<keyword evidence="7" id="KW-0067">ATP-binding</keyword>
<evidence type="ECO:0000256" key="4">
    <source>
        <dbReference type="ARBA" id="ARBA00022679"/>
    </source>
</evidence>
<dbReference type="STRING" id="84698.SAMN04488528_102440"/>
<dbReference type="RefSeq" id="WP_090042224.1">
    <property type="nucleotide sequence ID" value="NZ_FOKI01000024.1"/>
</dbReference>
<dbReference type="InterPro" id="IPR038424">
    <property type="entry name" value="H_kinase_PdtaS_GAF_sf"/>
</dbReference>
<evidence type="ECO:0000256" key="7">
    <source>
        <dbReference type="ARBA" id="ARBA00022840"/>
    </source>
</evidence>
<evidence type="ECO:0000256" key="5">
    <source>
        <dbReference type="ARBA" id="ARBA00022741"/>
    </source>
</evidence>
<accession>A0A1I0ZV68</accession>
<evidence type="ECO:0000256" key="8">
    <source>
        <dbReference type="ARBA" id="ARBA00023012"/>
    </source>
</evidence>
<evidence type="ECO:0000256" key="6">
    <source>
        <dbReference type="ARBA" id="ARBA00022777"/>
    </source>
</evidence>